<comment type="similarity">
    <text evidence="2">Belongs to the class-V pyridoxal-phosphate-dependent aminotransferase family.</text>
</comment>
<dbReference type="Gene3D" id="3.90.1150.10">
    <property type="entry name" value="Aspartate Aminotransferase, domain 1"/>
    <property type="match status" value="1"/>
</dbReference>
<evidence type="ECO:0000259" key="6">
    <source>
        <dbReference type="Pfam" id="PF00266"/>
    </source>
</evidence>
<dbReference type="HOGENOM" id="CLU_027686_0_0_6"/>
<evidence type="ECO:0000256" key="5">
    <source>
        <dbReference type="ARBA" id="ARBA00022898"/>
    </source>
</evidence>
<dbReference type="GO" id="GO:0004760">
    <property type="term" value="F:L-serine-pyruvate transaminase activity"/>
    <property type="evidence" value="ECO:0007669"/>
    <property type="project" value="TreeGrafter"/>
</dbReference>
<dbReference type="SUPFAM" id="SSF53383">
    <property type="entry name" value="PLP-dependent transferases"/>
    <property type="match status" value="1"/>
</dbReference>
<accession>S3J2H3</accession>
<feature type="domain" description="Aminotransferase class V" evidence="6">
    <location>
        <begin position="97"/>
        <end position="398"/>
    </location>
</feature>
<dbReference type="GO" id="GO:0019265">
    <property type="term" value="P:glycine biosynthetic process, by transamination of glyoxylate"/>
    <property type="evidence" value="ECO:0007669"/>
    <property type="project" value="TreeGrafter"/>
</dbReference>
<dbReference type="InterPro" id="IPR015422">
    <property type="entry name" value="PyrdxlP-dep_Trfase_small"/>
</dbReference>
<dbReference type="Pfam" id="PF00266">
    <property type="entry name" value="Aminotran_5"/>
    <property type="match status" value="1"/>
</dbReference>
<proteinExistence type="inferred from homology"/>
<dbReference type="PANTHER" id="PTHR21152">
    <property type="entry name" value="AMINOTRANSFERASE CLASS V"/>
    <property type="match status" value="1"/>
</dbReference>
<dbReference type="PANTHER" id="PTHR21152:SF40">
    <property type="entry name" value="ALANINE--GLYOXYLATE AMINOTRANSFERASE"/>
    <property type="match status" value="1"/>
</dbReference>
<gene>
    <name evidence="7" type="ORF">HMPREF0201_00677</name>
</gene>
<evidence type="ECO:0000256" key="3">
    <source>
        <dbReference type="ARBA" id="ARBA00022576"/>
    </source>
</evidence>
<protein>
    <submittedName>
        <fullName evidence="7">Aminotransferase, class V</fullName>
    </submittedName>
</protein>
<dbReference type="InterPro" id="IPR015421">
    <property type="entry name" value="PyrdxlP-dep_Trfase_major"/>
</dbReference>
<reference evidence="7 8" key="1">
    <citation type="submission" date="2013-04" db="EMBL/GenBank/DDBJ databases">
        <authorList>
            <person name="Weinstock G."/>
            <person name="Sodergren E."/>
            <person name="Lobos E.A."/>
            <person name="Fulton L."/>
            <person name="Fulton R."/>
            <person name="Courtney L."/>
            <person name="Fronick C."/>
            <person name="O'Laughlin M."/>
            <person name="Godfrey J."/>
            <person name="Wilson R.M."/>
            <person name="Miner T."/>
            <person name="Farmer C."/>
            <person name="Delehaunty K."/>
            <person name="Cordes M."/>
            <person name="Minx P."/>
            <person name="Tomlinson C."/>
            <person name="Chen J."/>
            <person name="Wollam A."/>
            <person name="Pepin K.H."/>
            <person name="Palsikar V.B."/>
            <person name="Zhang X."/>
            <person name="Suruliraj S."/>
            <person name="Perna N.T."/>
            <person name="Plunkett G."/>
            <person name="Warren W."/>
            <person name="Mitreva M."/>
            <person name="Mardis E.R."/>
            <person name="Wilson R.K."/>
        </authorList>
    </citation>
    <scope>NUCLEOTIDE SEQUENCE [LARGE SCALE GENOMIC DNA]</scope>
    <source>
        <strain evidence="7 8">DSM 4568</strain>
    </source>
</reference>
<evidence type="ECO:0000313" key="8">
    <source>
        <dbReference type="Proteomes" id="UP000014585"/>
    </source>
</evidence>
<keyword evidence="4 7" id="KW-0808">Transferase</keyword>
<dbReference type="FunFam" id="3.40.640.10:FF:000027">
    <property type="entry name" value="Serine--pyruvate aminotransferase, mitochondrial"/>
    <property type="match status" value="1"/>
</dbReference>
<comment type="cofactor">
    <cofactor evidence="1">
        <name>pyridoxal 5'-phosphate</name>
        <dbReference type="ChEBI" id="CHEBI:597326"/>
    </cofactor>
</comment>
<evidence type="ECO:0000256" key="4">
    <source>
        <dbReference type="ARBA" id="ARBA00022679"/>
    </source>
</evidence>
<name>S3J2H3_9ENTR</name>
<comment type="caution">
    <text evidence="7">The sequence shown here is derived from an EMBL/GenBank/DDBJ whole genome shotgun (WGS) entry which is preliminary data.</text>
</comment>
<dbReference type="EMBL" id="ATDT01000004">
    <property type="protein sequence ID" value="EPF20078.1"/>
    <property type="molecule type" value="Genomic_DNA"/>
</dbReference>
<dbReference type="InterPro" id="IPR000192">
    <property type="entry name" value="Aminotrans_V_dom"/>
</dbReference>
<keyword evidence="3 7" id="KW-0032">Aminotransferase</keyword>
<evidence type="ECO:0000256" key="2">
    <source>
        <dbReference type="ARBA" id="ARBA00009236"/>
    </source>
</evidence>
<dbReference type="Gene3D" id="3.40.640.10">
    <property type="entry name" value="Type I PLP-dependent aspartate aminotransferase-like (Major domain)"/>
    <property type="match status" value="1"/>
</dbReference>
<dbReference type="GO" id="GO:0008453">
    <property type="term" value="F:alanine-glyoxylate transaminase activity"/>
    <property type="evidence" value="ECO:0007669"/>
    <property type="project" value="TreeGrafter"/>
</dbReference>
<dbReference type="AlphaFoldDB" id="S3J2H3"/>
<keyword evidence="5" id="KW-0663">Pyridoxal phosphate</keyword>
<sequence>MVHHPYFTLFFRAGPTHQPEKNLPAAGTLVAKETHKNLLFQSQTQGTAMFDIQHFPQINPPHRLLMGPGPINADPRVLRAMASQLIGQYDPVMTGYMNEVMVLYRELFRTENKWTMLVDGTSRAGIEAILLSAIRPGDKVLVPVFGRFGHLLCEIARRCRAEVHTIEVPWGEVFSPQQIEDAIKKVKPRLLLTVQGDTSTTMLQPLAELGEICRRHGVLFYTDATASFGGNELLTDAWGLDAVSAGLQKCLGGPSGSSPITLSPQMEEVIRRRKCVEEGIRTAAHQDGDDEMIYSNYFDLGMVMDYWGPERLNHHTEATSMLFAARECARIILEEGLETGIARHELHGRAMVAGIKGMGLETFGDLNHKMNNVLGVAIPSQVHGEEVRKLLLEDFHIEIGTSFGPLQGKIWRIGTMGYNARKDCVLQTLTALEAVLNRLGFKTVQGEAMQAAWNVYAQGAS</sequence>
<dbReference type="STRING" id="566551.HMPREF0201_00677"/>
<organism evidence="7 8">
    <name type="scientific">Cedecea davisae DSM 4568</name>
    <dbReference type="NCBI Taxonomy" id="566551"/>
    <lineage>
        <taxon>Bacteria</taxon>
        <taxon>Pseudomonadati</taxon>
        <taxon>Pseudomonadota</taxon>
        <taxon>Gammaproteobacteria</taxon>
        <taxon>Enterobacterales</taxon>
        <taxon>Enterobacteriaceae</taxon>
        <taxon>Cedecea</taxon>
    </lineage>
</organism>
<dbReference type="InterPro" id="IPR015424">
    <property type="entry name" value="PyrdxlP-dep_Trfase"/>
</dbReference>
<evidence type="ECO:0000313" key="7">
    <source>
        <dbReference type="EMBL" id="EPF20078.1"/>
    </source>
</evidence>
<dbReference type="Proteomes" id="UP000014585">
    <property type="component" value="Unassembled WGS sequence"/>
</dbReference>
<evidence type="ECO:0000256" key="1">
    <source>
        <dbReference type="ARBA" id="ARBA00001933"/>
    </source>
</evidence>
<dbReference type="PATRIC" id="fig|566551.4.peg.626"/>